<dbReference type="Proteomes" id="UP000002194">
    <property type="component" value="Chromosome"/>
</dbReference>
<gene>
    <name evidence="2" type="ordered locus">DVU_1477</name>
</gene>
<name>Q72C07_NITV2</name>
<dbReference type="KEGG" id="dvu:DVU_1477"/>
<reference evidence="2 3" key="1">
    <citation type="journal article" date="2004" name="Nat. Biotechnol.">
        <title>The genome sequence of the anaerobic, sulfate-reducing bacterium Desulfovibrio vulgaris Hildenborough.</title>
        <authorList>
            <person name="Heidelberg J.F."/>
            <person name="Seshadri R."/>
            <person name="Haveman S.A."/>
            <person name="Hemme C.L."/>
            <person name="Paulsen I.T."/>
            <person name="Kolonay J.F."/>
            <person name="Eisen J.A."/>
            <person name="Ward N."/>
            <person name="Methe B."/>
            <person name="Brinkac L.M."/>
            <person name="Daugherty S.C."/>
            <person name="Deboy R.T."/>
            <person name="Dodson R.J."/>
            <person name="Durkin A.S."/>
            <person name="Madupu R."/>
            <person name="Nelson W.C."/>
            <person name="Sullivan S.A."/>
            <person name="Fouts D."/>
            <person name="Haft D.H."/>
            <person name="Selengut J."/>
            <person name="Peterson J.D."/>
            <person name="Davidsen T.M."/>
            <person name="Zafar N."/>
            <person name="Zhou L."/>
            <person name="Radune D."/>
            <person name="Dimitrov G."/>
            <person name="Hance M."/>
            <person name="Tran K."/>
            <person name="Khouri H."/>
            <person name="Gill J."/>
            <person name="Utterback T.R."/>
            <person name="Feldblyum T.V."/>
            <person name="Wall J.D."/>
            <person name="Voordouw G."/>
            <person name="Fraser C.M."/>
        </authorList>
    </citation>
    <scope>NUCLEOTIDE SEQUENCE [LARGE SCALE GENOMIC DNA]</scope>
    <source>
        <strain evidence="3">ATCC 29579 / DSM 644 / NCIMB 8303 / VKM B-1760 / Hildenborough</strain>
    </source>
</reference>
<accession>Q72C07</accession>
<keyword evidence="1" id="KW-0472">Membrane</keyword>
<dbReference type="STRING" id="882.DVU_1477"/>
<dbReference type="PaxDb" id="882-DVU_1477"/>
<proteinExistence type="predicted"/>
<dbReference type="EMBL" id="AE017285">
    <property type="protein sequence ID" value="AAS95955.1"/>
    <property type="molecule type" value="Genomic_DNA"/>
</dbReference>
<keyword evidence="1" id="KW-1133">Transmembrane helix</keyword>
<evidence type="ECO:0000256" key="1">
    <source>
        <dbReference type="SAM" id="Phobius"/>
    </source>
</evidence>
<dbReference type="eggNOG" id="ENOG5030SJG">
    <property type="taxonomic scope" value="Bacteria"/>
</dbReference>
<sequence>MSLSLARCLSVCVVVGRTNRPRAVCQLGGVFLREMAMSCSCRGQGLLAWLYMGIAGVFILMVPCNVRAGSSPQPYVLCRAHKVPLKGMPDFYGVKILVTTKARDMSTMSMEQLAATAYSAMEYFNAGEYADALLVNVLLTPSCADTGLSIARAQVGEGRRIVSAARKSCGPSAAMLCVADAVARAKRGSARMTSDADYAKAATVCKVSARAAKDVHLALAEYALHEDYYEVTENILPKSPSK</sequence>
<evidence type="ECO:0000313" key="3">
    <source>
        <dbReference type="Proteomes" id="UP000002194"/>
    </source>
</evidence>
<dbReference type="EnsemblBacteria" id="AAS95955">
    <property type="protein sequence ID" value="AAS95955"/>
    <property type="gene ID" value="DVU_1477"/>
</dbReference>
<dbReference type="AlphaFoldDB" id="Q72C07"/>
<protein>
    <submittedName>
        <fullName evidence="2">Uncharacterized protein</fullName>
    </submittedName>
</protein>
<feature type="transmembrane region" description="Helical" evidence="1">
    <location>
        <begin position="45"/>
        <end position="63"/>
    </location>
</feature>
<evidence type="ECO:0000313" key="2">
    <source>
        <dbReference type="EMBL" id="AAS95955.1"/>
    </source>
</evidence>
<organism evidence="2 3">
    <name type="scientific">Nitratidesulfovibrio vulgaris (strain ATCC 29579 / DSM 644 / CCUG 34227 / NCIMB 8303 / VKM B-1760 / Hildenborough)</name>
    <name type="common">Desulfovibrio vulgaris</name>
    <dbReference type="NCBI Taxonomy" id="882"/>
    <lineage>
        <taxon>Bacteria</taxon>
        <taxon>Pseudomonadati</taxon>
        <taxon>Thermodesulfobacteriota</taxon>
        <taxon>Desulfovibrionia</taxon>
        <taxon>Desulfovibrionales</taxon>
        <taxon>Desulfovibrionaceae</taxon>
        <taxon>Nitratidesulfovibrio</taxon>
    </lineage>
</organism>
<dbReference type="HOGENOM" id="CLU_1145760_0_0_7"/>
<keyword evidence="1" id="KW-0812">Transmembrane</keyword>
<keyword evidence="3" id="KW-1185">Reference proteome</keyword>